<name>A0A7U9DL50_STRLI</name>
<dbReference type="Proteomes" id="UP000014062">
    <property type="component" value="Chromosome"/>
</dbReference>
<protein>
    <submittedName>
        <fullName evidence="2">Uncharacterized protein</fullName>
    </submittedName>
</protein>
<dbReference type="AlphaFoldDB" id="A0A7U9DL50"/>
<gene>
    <name evidence="2" type="ORF">SLI_1244</name>
</gene>
<evidence type="ECO:0000256" key="1">
    <source>
        <dbReference type="SAM" id="MobiDB-lite"/>
    </source>
</evidence>
<reference evidence="3" key="1">
    <citation type="journal article" date="2013" name="Genome Biol. Evol.">
        <title>The genome sequence of Streptomyces lividans 66 reveals a novel tRNA-dependent peptide biosynthetic system within a metal-related genomic island.</title>
        <authorList>
            <person name="Cruz-Morales P."/>
            <person name="Vijgenboom E."/>
            <person name="Iruegas-Bocardo F."/>
            <person name="Girard G."/>
            <person name="Yanez-Guerra L.A."/>
            <person name="Ramos-Aboites H.E."/>
            <person name="Pernodet J.L."/>
            <person name="Anne J."/>
            <person name="van Wezel G.P."/>
            <person name="Barona-Gomez F."/>
        </authorList>
    </citation>
    <scope>NUCLEOTIDE SEQUENCE [LARGE SCALE GENOMIC DNA]</scope>
    <source>
        <strain evidence="3">1326</strain>
    </source>
</reference>
<sequence length="77" mass="8515">MPPPRPPARDRRDDAAPGGGPRRLAARLSAGQLHRLTQQFQGLVRALVGQVDEVDEDVVDVRLVSRTEDDVRDPRHG</sequence>
<evidence type="ECO:0000313" key="3">
    <source>
        <dbReference type="Proteomes" id="UP000014062"/>
    </source>
</evidence>
<proteinExistence type="predicted"/>
<dbReference type="EMBL" id="CM001889">
    <property type="protein sequence ID" value="EOY45961.1"/>
    <property type="molecule type" value="Genomic_DNA"/>
</dbReference>
<accession>A0A7U9DL50</accession>
<feature type="region of interest" description="Disordered" evidence="1">
    <location>
        <begin position="1"/>
        <end position="23"/>
    </location>
</feature>
<organism evidence="2 3">
    <name type="scientific">Streptomyces lividans 1326</name>
    <dbReference type="NCBI Taxonomy" id="1200984"/>
    <lineage>
        <taxon>Bacteria</taxon>
        <taxon>Bacillati</taxon>
        <taxon>Actinomycetota</taxon>
        <taxon>Actinomycetes</taxon>
        <taxon>Kitasatosporales</taxon>
        <taxon>Streptomycetaceae</taxon>
        <taxon>Streptomyces</taxon>
    </lineage>
</organism>
<evidence type="ECO:0000313" key="2">
    <source>
        <dbReference type="EMBL" id="EOY45961.1"/>
    </source>
</evidence>